<feature type="region of interest" description="Disordered" evidence="3">
    <location>
        <begin position="1556"/>
        <end position="1592"/>
    </location>
</feature>
<dbReference type="PANTHER" id="PTHR23348:SF42">
    <property type="entry name" value="PERIAXIN"/>
    <property type="match status" value="1"/>
</dbReference>
<feature type="region of interest" description="Disordered" evidence="3">
    <location>
        <begin position="1061"/>
        <end position="1099"/>
    </location>
</feature>
<sequence length="1769" mass="186052">MTAQFIAMEKTIEASELLEMVVETEAGAGARGLSVAGGGKEGLFVKDVLKDSPAARMLSLQEGDQLLSARVYFDNIKYEDALQILKCAEPYKISFCLKRVVPSTDVSRKPGAAVFEVRGPKAKMAKLNIQALSSLKKKKKKERRRRRMVAQSLQEMETRLSAGKPEGPTVDVEFSFPKFSKLRKARSAGEVAVAEASPGLSRKLSSLETKRHRLKFPRLKVKEAVADEARLAMGRPRALPEPKEASRGEGEGKIFRFTLPFSKAKKPKEEAGAKVEMGFQAPQVEFALPRMGAGEEPREASPKGQRLALAAPPLGWPKVEAVLPKGSAGVLESQPALLQAGLKLPAAEVAAPKVDVDLALPRLEGAAPEAAPKREGGFRIKVPKFGVSAEEAELKVPLMKAPALELALGESPQRGWEEQPRAGGAVPSLGLAAPGVDLELPFPKGKVGTESPEIPGRASLVRVPQLGSKAQGGGAGKLAQVELSLGAPGGSKADEAKGSVIQLPGLEISLREQPLESREAAGVAGATRVKLPEVRVPSLDISAPKVQEMHLCKAVGEPAAPSGRAKPKEAAEGAGGKFQMPQISLPKFDFPAKEAPSPPPVLVKMLKPEGDAGMKVGLPKVDVSLLAIKVPGLQLPKVPKPELGISVERPEVEMTAPPAPLSFPSATVPALDIQLPKVGVGLDLAQCERDVSEQGPEAPKATLETLSKDLEVEIGLPKCLVSQPELEPGMGSLKGPALAGMAAKFPKLDLAFEKRLEETGGPEGVKMKLPSVEIPPIGFPEETAESQVKAKTSRFSLSKFSISGPKVWSKTSPEISASGVEGREAADLGSKLKLPKFGISLPKPKWEAEAEDAKLAREVGGEAPKERLGQRTGSRMGLPLVEVVDIGCPQGTEGWAGGDREGTSPELLGAQFKGPKLSLLSFGGKGEEEEGPPLESEEVKLQGSKGGLRGQPEPRMLEKEAKASKFRIASLGLMRGEGEAKAKKAPGSPKEKPKGPFGKMPQLKLSSLKAQGERRKAHLLAPELDEKALPQVELPKLAGLIPGPESPGFRVQVPSVEIAGPSSKAEVGASVARRAGDAAEAERQQQEGELKRPTAPPIQVSAPTLELDIALPMACKEEAVLQAGTGAKARLPKVELAKLGKGEEKEEEAEAAMQLLGKGGEKDLGGVAEASALGTKVRLPKVDISLPKAWLPEVEDLGLEGPEAKVKMPSMGLSKLSAPKMKAPQLELDMGLDGGGLVPQVTVGTPSVKWPTLGGLGSAGDGQGEEDLPRVPQLELKPPKLRGSADALDSETGAKESRLKAPALPLGKLETEAGMGTEGSRFRLKLPSLSVSKPEAELSLDAQPLCPPAEEAAPAFRVPQIALLDVSFSGDQERREKAKSAGATEVGLEGMLKMPKIGIAACEAEGTKGGTESATSPSQRAVGGGQPEGKKSVFKVPGLEISAPSLKPQAEYEVGGPHMRQRGALDLEGAEREGWKRTDGHSDSGKWHRVKIPTLGLFLPRAGLGAPGGLVEQEAEAKGGLLALGWPKEKEGSAGLLAREEGCQDKAVKLKLRPPFGVSLSRPKGNAELNGEAEKASPRLKGPRQGFSKAEDTAQLQGERVEVLLQDGTSKLGKLLLPQVELLSPSKGAENDPELSVQLVKAEEAKEEAPHGTTAATALKAAKFKPPRITLSGFKKHNGGVAPEAVAAAGPQAGGASLKTTFKGDPSKFRFPKVALSSRSQEVLEISEHQQDQGGSGGNFRLPAVAFSAESGPQEGEPPPRKPLEKEAL</sequence>
<evidence type="ECO:0000313" key="6">
    <source>
        <dbReference type="RefSeq" id="XP_013911909.1"/>
    </source>
</evidence>
<evidence type="ECO:0000313" key="5">
    <source>
        <dbReference type="Proteomes" id="UP000504617"/>
    </source>
</evidence>
<evidence type="ECO:0000256" key="1">
    <source>
        <dbReference type="ARBA" id="ARBA00004123"/>
    </source>
</evidence>
<dbReference type="InterPro" id="IPR036034">
    <property type="entry name" value="PDZ_sf"/>
</dbReference>
<organism evidence="5 6">
    <name type="scientific">Thamnophis sirtalis</name>
    <dbReference type="NCBI Taxonomy" id="35019"/>
    <lineage>
        <taxon>Eukaryota</taxon>
        <taxon>Metazoa</taxon>
        <taxon>Chordata</taxon>
        <taxon>Craniata</taxon>
        <taxon>Vertebrata</taxon>
        <taxon>Euteleostomi</taxon>
        <taxon>Lepidosauria</taxon>
        <taxon>Squamata</taxon>
        <taxon>Bifurcata</taxon>
        <taxon>Unidentata</taxon>
        <taxon>Episquamata</taxon>
        <taxon>Toxicofera</taxon>
        <taxon>Serpentes</taxon>
        <taxon>Colubroidea</taxon>
        <taxon>Colubridae</taxon>
        <taxon>Natricinae</taxon>
        <taxon>Thamnophis</taxon>
    </lineage>
</organism>
<dbReference type="PROSITE" id="PS50106">
    <property type="entry name" value="PDZ"/>
    <property type="match status" value="1"/>
</dbReference>
<dbReference type="GO" id="GO:0043484">
    <property type="term" value="P:regulation of RNA splicing"/>
    <property type="evidence" value="ECO:0007669"/>
    <property type="project" value="TreeGrafter"/>
</dbReference>
<dbReference type="SUPFAM" id="SSF50156">
    <property type="entry name" value="PDZ domain-like"/>
    <property type="match status" value="1"/>
</dbReference>
<evidence type="ECO:0000256" key="3">
    <source>
        <dbReference type="SAM" id="MobiDB-lite"/>
    </source>
</evidence>
<feature type="compositionally biased region" description="Polar residues" evidence="3">
    <location>
        <begin position="1410"/>
        <end position="1419"/>
    </location>
</feature>
<proteinExistence type="predicted"/>
<feature type="region of interest" description="Disordered" evidence="3">
    <location>
        <begin position="919"/>
        <end position="955"/>
    </location>
</feature>
<feature type="region of interest" description="Disordered" evidence="3">
    <location>
        <begin position="1403"/>
        <end position="1432"/>
    </location>
</feature>
<dbReference type="Pfam" id="PF00595">
    <property type="entry name" value="PDZ"/>
    <property type="match status" value="1"/>
</dbReference>
<feature type="compositionally biased region" description="Basic and acidic residues" evidence="3">
    <location>
        <begin position="1467"/>
        <end position="1486"/>
    </location>
</feature>
<feature type="domain" description="PDZ" evidence="4">
    <location>
        <begin position="19"/>
        <end position="86"/>
    </location>
</feature>
<dbReference type="GO" id="GO:0005634">
    <property type="term" value="C:nucleus"/>
    <property type="evidence" value="ECO:0007669"/>
    <property type="project" value="UniProtKB-SubCell"/>
</dbReference>
<dbReference type="InterPro" id="IPR001478">
    <property type="entry name" value="PDZ"/>
</dbReference>
<dbReference type="InterPro" id="IPR052082">
    <property type="entry name" value="Myelin_sheath_structural"/>
</dbReference>
<gene>
    <name evidence="6" type="primary">PRX</name>
</gene>
<dbReference type="GeneID" id="106541097"/>
<dbReference type="CTD" id="57716"/>
<dbReference type="SMART" id="SM00228">
    <property type="entry name" value="PDZ"/>
    <property type="match status" value="1"/>
</dbReference>
<feature type="region of interest" description="Disordered" evidence="3">
    <location>
        <begin position="1252"/>
        <end position="1315"/>
    </location>
</feature>
<feature type="compositionally biased region" description="Acidic residues" evidence="3">
    <location>
        <begin position="927"/>
        <end position="936"/>
    </location>
</feature>
<evidence type="ECO:0000256" key="2">
    <source>
        <dbReference type="ARBA" id="ARBA00023242"/>
    </source>
</evidence>
<feature type="region of interest" description="Disordered" evidence="3">
    <location>
        <begin position="1467"/>
        <end position="1487"/>
    </location>
</feature>
<feature type="compositionally biased region" description="Basic and acidic residues" evidence="3">
    <location>
        <begin position="1074"/>
        <end position="1092"/>
    </location>
</feature>
<evidence type="ECO:0000259" key="4">
    <source>
        <dbReference type="PROSITE" id="PS50106"/>
    </source>
</evidence>
<dbReference type="KEGG" id="tsr:106541097"/>
<name>A0A6I9X8N7_9SAUR</name>
<keyword evidence="5" id="KW-1185">Reference proteome</keyword>
<dbReference type="RefSeq" id="XP_013911909.1">
    <property type="nucleotide sequence ID" value="XM_014056434.1"/>
</dbReference>
<dbReference type="OrthoDB" id="447516at2759"/>
<feature type="region of interest" description="Disordered" evidence="3">
    <location>
        <begin position="557"/>
        <end position="578"/>
    </location>
</feature>
<feature type="compositionally biased region" description="Basic and acidic residues" evidence="3">
    <location>
        <begin position="1758"/>
        <end position="1769"/>
    </location>
</feature>
<comment type="subcellular location">
    <subcellularLocation>
        <location evidence="1">Nucleus</location>
    </subcellularLocation>
</comment>
<dbReference type="Proteomes" id="UP000504617">
    <property type="component" value="Unplaced"/>
</dbReference>
<feature type="region of interest" description="Disordered" evidence="3">
    <location>
        <begin position="1720"/>
        <end position="1769"/>
    </location>
</feature>
<dbReference type="Gene3D" id="2.30.42.10">
    <property type="match status" value="1"/>
</dbReference>
<reference evidence="6" key="1">
    <citation type="submission" date="2025-08" db="UniProtKB">
        <authorList>
            <consortium name="RefSeq"/>
        </authorList>
    </citation>
    <scope>IDENTIFICATION</scope>
    <source>
        <tissue evidence="6">Skeletal muscle</tissue>
    </source>
</reference>
<accession>A0A6I9X8N7</accession>
<keyword evidence="2" id="KW-0539">Nucleus</keyword>
<dbReference type="PANTHER" id="PTHR23348">
    <property type="entry name" value="PERIAXIN/AHNAK"/>
    <property type="match status" value="1"/>
</dbReference>
<protein>
    <submittedName>
        <fullName evidence="6">Periaxin</fullName>
    </submittedName>
</protein>
<dbReference type="GO" id="GO:0005737">
    <property type="term" value="C:cytoplasm"/>
    <property type="evidence" value="ECO:0007669"/>
    <property type="project" value="TreeGrafter"/>
</dbReference>
<feature type="region of interest" description="Disordered" evidence="3">
    <location>
        <begin position="975"/>
        <end position="1002"/>
    </location>
</feature>